<evidence type="ECO:0000313" key="10">
    <source>
        <dbReference type="EMBL" id="QER66564.1"/>
    </source>
</evidence>
<dbReference type="PROSITE" id="PS00216">
    <property type="entry name" value="SUGAR_TRANSPORT_1"/>
    <property type="match status" value="1"/>
</dbReference>
<dbReference type="AlphaFoldDB" id="A0A5P1X100"/>
<dbReference type="InterPro" id="IPR036259">
    <property type="entry name" value="MFS_trans_sf"/>
</dbReference>
<keyword evidence="11" id="KW-1185">Reference proteome</keyword>
<dbReference type="InterPro" id="IPR011701">
    <property type="entry name" value="MFS"/>
</dbReference>
<feature type="transmembrane region" description="Helical" evidence="8">
    <location>
        <begin position="280"/>
        <end position="298"/>
    </location>
</feature>
<evidence type="ECO:0000256" key="7">
    <source>
        <dbReference type="ARBA" id="ARBA00023136"/>
    </source>
</evidence>
<feature type="transmembrane region" description="Helical" evidence="8">
    <location>
        <begin position="133"/>
        <end position="157"/>
    </location>
</feature>
<dbReference type="GO" id="GO:0005886">
    <property type="term" value="C:plasma membrane"/>
    <property type="evidence" value="ECO:0007669"/>
    <property type="project" value="UniProtKB-SubCell"/>
</dbReference>
<feature type="transmembrane region" description="Helical" evidence="8">
    <location>
        <begin position="339"/>
        <end position="360"/>
    </location>
</feature>
<organism evidence="10 11">
    <name type="scientific">Paucilactobacillus nenjiangensis</name>
    <dbReference type="NCBI Taxonomy" id="1296540"/>
    <lineage>
        <taxon>Bacteria</taxon>
        <taxon>Bacillati</taxon>
        <taxon>Bacillota</taxon>
        <taxon>Bacilli</taxon>
        <taxon>Lactobacillales</taxon>
        <taxon>Lactobacillaceae</taxon>
        <taxon>Paucilactobacillus</taxon>
    </lineage>
</organism>
<feature type="transmembrane region" description="Helical" evidence="8">
    <location>
        <begin position="366"/>
        <end position="385"/>
    </location>
</feature>
<keyword evidence="3" id="KW-0813">Transport</keyword>
<keyword evidence="5 8" id="KW-0812">Transmembrane</keyword>
<comment type="subcellular location">
    <subcellularLocation>
        <location evidence="1">Cell membrane</location>
        <topology evidence="1">Multi-pass membrane protein</topology>
    </subcellularLocation>
</comment>
<dbReference type="KEGG" id="lnn:F0161_00875"/>
<evidence type="ECO:0000256" key="6">
    <source>
        <dbReference type="ARBA" id="ARBA00022989"/>
    </source>
</evidence>
<evidence type="ECO:0000313" key="11">
    <source>
        <dbReference type="Proteomes" id="UP000325295"/>
    </source>
</evidence>
<comment type="similarity">
    <text evidence="2">Belongs to the major facilitator superfamily. TCR/Tet family.</text>
</comment>
<evidence type="ECO:0000256" key="1">
    <source>
        <dbReference type="ARBA" id="ARBA00004651"/>
    </source>
</evidence>
<keyword evidence="6 8" id="KW-1133">Transmembrane helix</keyword>
<feature type="transmembrane region" description="Helical" evidence="8">
    <location>
        <begin position="39"/>
        <end position="62"/>
    </location>
</feature>
<dbReference type="InterPro" id="IPR050189">
    <property type="entry name" value="MFS_Efflux_Transporters"/>
</dbReference>
<feature type="transmembrane region" description="Helical" evidence="8">
    <location>
        <begin position="74"/>
        <end position="91"/>
    </location>
</feature>
<dbReference type="Gene3D" id="1.20.1250.20">
    <property type="entry name" value="MFS general substrate transporter like domains"/>
    <property type="match status" value="1"/>
</dbReference>
<dbReference type="RefSeq" id="WP_150203198.1">
    <property type="nucleotide sequence ID" value="NZ_CAUQTN010000008.1"/>
</dbReference>
<feature type="transmembrane region" description="Helical" evidence="8">
    <location>
        <begin position="9"/>
        <end position="33"/>
    </location>
</feature>
<dbReference type="CDD" id="cd17325">
    <property type="entry name" value="MFS_MdtG_SLC18_like"/>
    <property type="match status" value="1"/>
</dbReference>
<dbReference type="OrthoDB" id="9793283at2"/>
<keyword evidence="4" id="KW-1003">Cell membrane</keyword>
<feature type="transmembrane region" description="Helical" evidence="8">
    <location>
        <begin position="304"/>
        <end position="327"/>
    </location>
</feature>
<dbReference type="Pfam" id="PF07690">
    <property type="entry name" value="MFS_1"/>
    <property type="match status" value="1"/>
</dbReference>
<dbReference type="PANTHER" id="PTHR43124:SF3">
    <property type="entry name" value="CHLORAMPHENICOL EFFLUX PUMP RV0191"/>
    <property type="match status" value="1"/>
</dbReference>
<dbReference type="GO" id="GO:0022857">
    <property type="term" value="F:transmembrane transporter activity"/>
    <property type="evidence" value="ECO:0007669"/>
    <property type="project" value="InterPro"/>
</dbReference>
<evidence type="ECO:0000256" key="8">
    <source>
        <dbReference type="SAM" id="Phobius"/>
    </source>
</evidence>
<reference evidence="10 11" key="1">
    <citation type="submission" date="2019-09" db="EMBL/GenBank/DDBJ databases">
        <title>Complete Genome Sequence of Lactobacillus nenjiangensis SH-Y15, isolated from sauerkraut.</title>
        <authorList>
            <person name="Yang H."/>
        </authorList>
    </citation>
    <scope>NUCLEOTIDE SEQUENCE [LARGE SCALE GENOMIC DNA]</scope>
    <source>
        <strain evidence="10 11">SH-Y15</strain>
    </source>
</reference>
<dbReference type="InterPro" id="IPR005829">
    <property type="entry name" value="Sugar_transporter_CS"/>
</dbReference>
<evidence type="ECO:0000256" key="5">
    <source>
        <dbReference type="ARBA" id="ARBA00022692"/>
    </source>
</evidence>
<dbReference type="InterPro" id="IPR001958">
    <property type="entry name" value="Tet-R_TetA/multi-R_MdtG-like"/>
</dbReference>
<accession>A0A5P1X100</accession>
<dbReference type="Proteomes" id="UP000325295">
    <property type="component" value="Chromosome"/>
</dbReference>
<feature type="transmembrane region" description="Helical" evidence="8">
    <location>
        <begin position="202"/>
        <end position="227"/>
    </location>
</feature>
<evidence type="ECO:0000256" key="2">
    <source>
        <dbReference type="ARBA" id="ARBA00007520"/>
    </source>
</evidence>
<sequence>MKKQTKRAIFVLLISEFLICLGISLVIPVMPFLKTSLHLTAFDMGVMTSLFALVQFIASPIVGRISDKLGRKNILVAGLFLYMLSEILFAITNNLVMFDISRAVGGLSAAMYVPTSMALAADITTKRERAKVIGWLSAAFSAGLILGPGIGGILANISLKSPFWLSALLGLLGTISLWMFLPNDGKMDSHEDSARVEEHKPVSVFLKTMSVPMIVLFAMILVSAFGLQGFESIYSLYVNEVFKFTMSNIALVLTLNGVISIIMQVVFFDRLVVWLKEARIIRYCFFFSIIGIAWIILAHSKWEVVIATLIVFTAYDILRPAITTLLTKMSTSDQGLINGMNMSLTSVGNVIGPLISGALLDMNYHLPYLVVIVFMMLSFIIAFFIKNVSSGEVKVD</sequence>
<gene>
    <name evidence="10" type="ORF">F0161_00875</name>
</gene>
<keyword evidence="7 8" id="KW-0472">Membrane</keyword>
<feature type="domain" description="Major facilitator superfamily (MFS) profile" evidence="9">
    <location>
        <begin position="8"/>
        <end position="390"/>
    </location>
</feature>
<proteinExistence type="inferred from homology"/>
<dbReference type="PROSITE" id="PS50850">
    <property type="entry name" value="MFS"/>
    <property type="match status" value="1"/>
</dbReference>
<dbReference type="InterPro" id="IPR020846">
    <property type="entry name" value="MFS_dom"/>
</dbReference>
<dbReference type="PRINTS" id="PR01035">
    <property type="entry name" value="TCRTETA"/>
</dbReference>
<name>A0A5P1X100_9LACO</name>
<evidence type="ECO:0000256" key="4">
    <source>
        <dbReference type="ARBA" id="ARBA00022475"/>
    </source>
</evidence>
<dbReference type="SUPFAM" id="SSF103473">
    <property type="entry name" value="MFS general substrate transporter"/>
    <property type="match status" value="1"/>
</dbReference>
<feature type="transmembrane region" description="Helical" evidence="8">
    <location>
        <begin position="247"/>
        <end position="268"/>
    </location>
</feature>
<feature type="transmembrane region" description="Helical" evidence="8">
    <location>
        <begin position="163"/>
        <end position="181"/>
    </location>
</feature>
<evidence type="ECO:0000259" key="9">
    <source>
        <dbReference type="PROSITE" id="PS50850"/>
    </source>
</evidence>
<protein>
    <submittedName>
        <fullName evidence="10">MFS transporter</fullName>
    </submittedName>
</protein>
<dbReference type="PANTHER" id="PTHR43124">
    <property type="entry name" value="PURINE EFFLUX PUMP PBUE"/>
    <property type="match status" value="1"/>
</dbReference>
<dbReference type="EMBL" id="CP043939">
    <property type="protein sequence ID" value="QER66564.1"/>
    <property type="molecule type" value="Genomic_DNA"/>
</dbReference>
<evidence type="ECO:0000256" key="3">
    <source>
        <dbReference type="ARBA" id="ARBA00022448"/>
    </source>
</evidence>